<keyword evidence="2 9" id="KW-0812">Transmembrane</keyword>
<dbReference type="InterPro" id="IPR036318">
    <property type="entry name" value="FAD-bd_PCMH-like_sf"/>
</dbReference>
<dbReference type="HOGENOM" id="CLU_015237_4_1_0"/>
<dbReference type="SMART" id="SM01091">
    <property type="entry name" value="CorC_HlyC"/>
    <property type="match status" value="1"/>
</dbReference>
<dbReference type="Proteomes" id="UP000008631">
    <property type="component" value="Chromosome"/>
</dbReference>
<feature type="region of interest" description="Disordered" evidence="8">
    <location>
        <begin position="38"/>
        <end position="57"/>
    </location>
</feature>
<feature type="transmembrane region" description="Helical" evidence="9">
    <location>
        <begin position="148"/>
        <end position="170"/>
    </location>
</feature>
<dbReference type="GO" id="GO:0050660">
    <property type="term" value="F:flavin adenine dinucleotide binding"/>
    <property type="evidence" value="ECO:0007669"/>
    <property type="project" value="InterPro"/>
</dbReference>
<sequence>MTILAVGLVGLVILLHAGFTAVEVALVSVTRARMQHHLETRDEVDPGGSSATPSLTPARSEGSIRFILDLIDNSEPTLLTARLLVTVLEVAVLLTLGVWVALNPPSWIDDPTTAWLAGVSVAVTLGLLIFWLGHLLPGRLAERCPERVIVALAWALRPLRPLLGWLPFWLDQLGVALLNRLSLPIAPSPAVTHEEIADVLESGVKAGLLDPSDQDMLERLLKLGDRRVSVVMTPRVDVVWLDVNDSPEELANKLQSSPHSRFPVCEDFLDNLVGVVHVKSLLVRSLRGERVDLRGLVQIPMLVPDTLTTRQLLDRFREPGNHLAIVIDEFGGVRGLATLTDVLEAIVGDLPDEGESFEEDVVRREDGSLLLDAMLSIDELKEVLEVGSLPDEDRGEYQTLAGFVITRFGYIPKIGESFVWRGFRFEVVDTDGARLDRILVQSISRPPTPISNEDSSAPPAPNPPLSTDPGSSP</sequence>
<keyword evidence="3" id="KW-0677">Repeat</keyword>
<reference key="1">
    <citation type="submission" date="2010-11" db="EMBL/GenBank/DDBJ databases">
        <title>The complete sequence of chromosome of Isophaera pallida ATCC 43644.</title>
        <authorList>
            <consortium name="US DOE Joint Genome Institute (JGI-PGF)"/>
            <person name="Lucas S."/>
            <person name="Copeland A."/>
            <person name="Lapidus A."/>
            <person name="Bruce D."/>
            <person name="Goodwin L."/>
            <person name="Pitluck S."/>
            <person name="Kyrpides N."/>
            <person name="Mavromatis K."/>
            <person name="Pagani I."/>
            <person name="Ivanova N."/>
            <person name="Saunders E."/>
            <person name="Brettin T."/>
            <person name="Detter J.C."/>
            <person name="Han C."/>
            <person name="Tapia R."/>
            <person name="Land M."/>
            <person name="Hauser L."/>
            <person name="Markowitz V."/>
            <person name="Cheng J.-F."/>
            <person name="Hugenholtz P."/>
            <person name="Woyke T."/>
            <person name="Wu D."/>
            <person name="Eisen J.A."/>
        </authorList>
    </citation>
    <scope>NUCLEOTIDE SEQUENCE</scope>
    <source>
        <strain>ATCC 43644</strain>
    </source>
</reference>
<dbReference type="eggNOG" id="COG1253">
    <property type="taxonomic scope" value="Bacteria"/>
</dbReference>
<comment type="subcellular location">
    <subcellularLocation>
        <location evidence="1">Membrane</location>
        <topology evidence="1">Multi-pass membrane protein</topology>
    </subcellularLocation>
</comment>
<dbReference type="InParanoid" id="E8R264"/>
<dbReference type="PANTHER" id="PTHR22777:SF17">
    <property type="entry name" value="UPF0053 PROTEIN SLL0260"/>
    <property type="match status" value="1"/>
</dbReference>
<evidence type="ECO:0000313" key="11">
    <source>
        <dbReference type="EMBL" id="ADV63494.1"/>
    </source>
</evidence>
<keyword evidence="12" id="KW-1185">Reference proteome</keyword>
<name>E8R264_ISOPI</name>
<evidence type="ECO:0000256" key="3">
    <source>
        <dbReference type="ARBA" id="ARBA00022737"/>
    </source>
</evidence>
<proteinExistence type="predicted"/>
<feature type="transmembrane region" description="Helical" evidence="9">
    <location>
        <begin position="83"/>
        <end position="102"/>
    </location>
</feature>
<dbReference type="RefSeq" id="WP_013565782.1">
    <property type="nucleotide sequence ID" value="NC_014962.1"/>
</dbReference>
<keyword evidence="4 9" id="KW-1133">Transmembrane helix</keyword>
<dbReference type="Pfam" id="PF03471">
    <property type="entry name" value="CorC_HlyC"/>
    <property type="match status" value="1"/>
</dbReference>
<dbReference type="InterPro" id="IPR002550">
    <property type="entry name" value="CNNM"/>
</dbReference>
<keyword evidence="6 9" id="KW-0472">Membrane</keyword>
<dbReference type="SUPFAM" id="SSF54631">
    <property type="entry name" value="CBS-domain pair"/>
    <property type="match status" value="1"/>
</dbReference>
<dbReference type="InterPro" id="IPR005170">
    <property type="entry name" value="Transptr-assoc_dom"/>
</dbReference>
<evidence type="ECO:0000256" key="7">
    <source>
        <dbReference type="PROSITE-ProRule" id="PRU00703"/>
    </source>
</evidence>
<protein>
    <submittedName>
        <fullName evidence="11">CBS domain containing protein</fullName>
    </submittedName>
</protein>
<dbReference type="GO" id="GO:0005886">
    <property type="term" value="C:plasma membrane"/>
    <property type="evidence" value="ECO:0007669"/>
    <property type="project" value="TreeGrafter"/>
</dbReference>
<feature type="domain" description="CBS" evidence="10">
    <location>
        <begin position="232"/>
        <end position="293"/>
    </location>
</feature>
<evidence type="ECO:0000256" key="4">
    <source>
        <dbReference type="ARBA" id="ARBA00022989"/>
    </source>
</evidence>
<evidence type="ECO:0000256" key="5">
    <source>
        <dbReference type="ARBA" id="ARBA00023122"/>
    </source>
</evidence>
<feature type="transmembrane region" description="Helical" evidence="9">
    <location>
        <begin position="6"/>
        <end position="29"/>
    </location>
</feature>
<dbReference type="STRING" id="575540.Isop_2929"/>
<dbReference type="Pfam" id="PF01595">
    <property type="entry name" value="CNNM"/>
    <property type="match status" value="1"/>
</dbReference>
<feature type="compositionally biased region" description="Pro residues" evidence="8">
    <location>
        <begin position="458"/>
        <end position="473"/>
    </location>
</feature>
<evidence type="ECO:0000259" key="10">
    <source>
        <dbReference type="PROSITE" id="PS51371"/>
    </source>
</evidence>
<dbReference type="InterPro" id="IPR046342">
    <property type="entry name" value="CBS_dom_sf"/>
</dbReference>
<dbReference type="FunFam" id="3.10.580.10:FF:000002">
    <property type="entry name" value="Magnesium/cobalt efflux protein CorC"/>
    <property type="match status" value="1"/>
</dbReference>
<gene>
    <name evidence="11" type="ordered locus">Isop_2929</name>
</gene>
<dbReference type="KEGG" id="ipa:Isop_2929"/>
<dbReference type="PANTHER" id="PTHR22777">
    <property type="entry name" value="HEMOLYSIN-RELATED"/>
    <property type="match status" value="1"/>
</dbReference>
<accession>E8R264</accession>
<dbReference type="InterPro" id="IPR000644">
    <property type="entry name" value="CBS_dom"/>
</dbReference>
<dbReference type="InterPro" id="IPR044751">
    <property type="entry name" value="Ion_transp-like_CBS"/>
</dbReference>
<feature type="region of interest" description="Disordered" evidence="8">
    <location>
        <begin position="444"/>
        <end position="473"/>
    </location>
</feature>
<dbReference type="PROSITE" id="PS51371">
    <property type="entry name" value="CBS"/>
    <property type="match status" value="2"/>
</dbReference>
<dbReference type="CDD" id="cd04590">
    <property type="entry name" value="CBS_pair_CorC_HlyC_assoc"/>
    <property type="match status" value="1"/>
</dbReference>
<evidence type="ECO:0000256" key="6">
    <source>
        <dbReference type="ARBA" id="ARBA00023136"/>
    </source>
</evidence>
<dbReference type="AlphaFoldDB" id="E8R264"/>
<organism evidence="11 12">
    <name type="scientific">Isosphaera pallida (strain ATCC 43644 / DSM 9630 / IS1B)</name>
    <dbReference type="NCBI Taxonomy" id="575540"/>
    <lineage>
        <taxon>Bacteria</taxon>
        <taxon>Pseudomonadati</taxon>
        <taxon>Planctomycetota</taxon>
        <taxon>Planctomycetia</taxon>
        <taxon>Isosphaerales</taxon>
        <taxon>Isosphaeraceae</taxon>
        <taxon>Isosphaera</taxon>
    </lineage>
</organism>
<dbReference type="Gene3D" id="3.30.465.10">
    <property type="match status" value="1"/>
</dbReference>
<dbReference type="SUPFAM" id="SSF56176">
    <property type="entry name" value="FAD-binding/transporter-associated domain-like"/>
    <property type="match status" value="1"/>
</dbReference>
<feature type="domain" description="CBS" evidence="10">
    <location>
        <begin position="295"/>
        <end position="353"/>
    </location>
</feature>
<feature type="transmembrane region" description="Helical" evidence="9">
    <location>
        <begin position="114"/>
        <end position="136"/>
    </location>
</feature>
<evidence type="ECO:0000313" key="12">
    <source>
        <dbReference type="Proteomes" id="UP000008631"/>
    </source>
</evidence>
<reference evidence="11 12" key="2">
    <citation type="journal article" date="2011" name="Stand. Genomic Sci.">
        <title>Complete genome sequence of Isosphaera pallida type strain (IS1B).</title>
        <authorList>
            <consortium name="US DOE Joint Genome Institute (JGI-PGF)"/>
            <person name="Goker M."/>
            <person name="Cleland D."/>
            <person name="Saunders E."/>
            <person name="Lapidus A."/>
            <person name="Nolan M."/>
            <person name="Lucas S."/>
            <person name="Hammon N."/>
            <person name="Deshpande S."/>
            <person name="Cheng J.F."/>
            <person name="Tapia R."/>
            <person name="Han C."/>
            <person name="Goodwin L."/>
            <person name="Pitluck S."/>
            <person name="Liolios K."/>
            <person name="Pagani I."/>
            <person name="Ivanova N."/>
            <person name="Mavromatis K."/>
            <person name="Pati A."/>
            <person name="Chen A."/>
            <person name="Palaniappan K."/>
            <person name="Land M."/>
            <person name="Hauser L."/>
            <person name="Chang Y.J."/>
            <person name="Jeffries C.D."/>
            <person name="Detter J.C."/>
            <person name="Beck B."/>
            <person name="Woyke T."/>
            <person name="Bristow J."/>
            <person name="Eisen J.A."/>
            <person name="Markowitz V."/>
            <person name="Hugenholtz P."/>
            <person name="Kyrpides N.C."/>
            <person name="Klenk H.P."/>
        </authorList>
    </citation>
    <scope>NUCLEOTIDE SEQUENCE [LARGE SCALE GENOMIC DNA]</scope>
    <source>
        <strain evidence="12">ATCC 43644 / DSM 9630 / IS1B</strain>
    </source>
</reference>
<dbReference type="InterPro" id="IPR016169">
    <property type="entry name" value="FAD-bd_PCMH_sub2"/>
</dbReference>
<dbReference type="EMBL" id="CP002353">
    <property type="protein sequence ID" value="ADV63494.1"/>
    <property type="molecule type" value="Genomic_DNA"/>
</dbReference>
<evidence type="ECO:0000256" key="9">
    <source>
        <dbReference type="SAM" id="Phobius"/>
    </source>
</evidence>
<keyword evidence="5 7" id="KW-0129">CBS domain</keyword>
<dbReference type="Gene3D" id="3.10.580.10">
    <property type="entry name" value="CBS-domain"/>
    <property type="match status" value="1"/>
</dbReference>
<evidence type="ECO:0000256" key="1">
    <source>
        <dbReference type="ARBA" id="ARBA00004141"/>
    </source>
</evidence>
<dbReference type="Pfam" id="PF00571">
    <property type="entry name" value="CBS"/>
    <property type="match status" value="2"/>
</dbReference>
<evidence type="ECO:0000256" key="2">
    <source>
        <dbReference type="ARBA" id="ARBA00022692"/>
    </source>
</evidence>
<evidence type="ECO:0000256" key="8">
    <source>
        <dbReference type="SAM" id="MobiDB-lite"/>
    </source>
</evidence>